<feature type="binding site" evidence="4">
    <location>
        <position position="96"/>
    </location>
    <ligand>
        <name>S-adenosyl-L-methionine</name>
        <dbReference type="ChEBI" id="CHEBI:59789"/>
    </ligand>
</feature>
<name>A0A6B3VZ08_9BACI</name>
<dbReference type="Proteomes" id="UP000472971">
    <property type="component" value="Unassembled WGS sequence"/>
</dbReference>
<accession>A0A6B3VZ08</accession>
<feature type="binding site" evidence="4">
    <location>
        <position position="53"/>
    </location>
    <ligand>
        <name>S-adenosyl-L-methionine</name>
        <dbReference type="ChEBI" id="CHEBI:59789"/>
    </ligand>
</feature>
<dbReference type="SUPFAM" id="SSF53335">
    <property type="entry name" value="S-adenosyl-L-methionine-dependent methyltransferases"/>
    <property type="match status" value="1"/>
</dbReference>
<dbReference type="EMBL" id="JAAIWN010000027">
    <property type="protein sequence ID" value="NEY82142.1"/>
    <property type="molecule type" value="Genomic_DNA"/>
</dbReference>
<dbReference type="GO" id="GO:0008757">
    <property type="term" value="F:S-adenosylmethionine-dependent methyltransferase activity"/>
    <property type="evidence" value="ECO:0007669"/>
    <property type="project" value="UniProtKB-UniRule"/>
</dbReference>
<dbReference type="EMBL" id="JACEIO010000029">
    <property type="protein sequence ID" value="MBA4537886.1"/>
    <property type="molecule type" value="Genomic_DNA"/>
</dbReference>
<keyword evidence="1 4" id="KW-0489">Methyltransferase</keyword>
<dbReference type="InterPro" id="IPR029063">
    <property type="entry name" value="SAM-dependent_MTases_sf"/>
</dbReference>
<evidence type="ECO:0000256" key="2">
    <source>
        <dbReference type="ARBA" id="ARBA00022679"/>
    </source>
</evidence>
<keyword evidence="2 4" id="KW-0808">Transferase</keyword>
<dbReference type="InterPro" id="IPR041698">
    <property type="entry name" value="Methyltransf_25"/>
</dbReference>
<dbReference type="InterPro" id="IPR023553">
    <property type="entry name" value="Uncharacterised_MeTfrase_YrrT"/>
</dbReference>
<dbReference type="EC" id="2.1.1.-" evidence="4"/>
<keyword evidence="8" id="KW-1185">Reference proteome</keyword>
<dbReference type="Pfam" id="PF13649">
    <property type="entry name" value="Methyltransf_25"/>
    <property type="match status" value="1"/>
</dbReference>
<evidence type="ECO:0000256" key="3">
    <source>
        <dbReference type="ARBA" id="ARBA00022691"/>
    </source>
</evidence>
<feature type="binding site" evidence="4">
    <location>
        <position position="74"/>
    </location>
    <ligand>
        <name>S-adenosyl-L-methionine</name>
        <dbReference type="ChEBI" id="CHEBI:59789"/>
    </ligand>
</feature>
<dbReference type="HAMAP" id="MF_02100">
    <property type="entry name" value="Methyltr_YrrT"/>
    <property type="match status" value="1"/>
</dbReference>
<gene>
    <name evidence="7" type="ORF">G4D64_11675</name>
    <name evidence="6" type="ORF">H1Z61_12285</name>
</gene>
<dbReference type="PANTHER" id="PTHR43861">
    <property type="entry name" value="TRANS-ACONITATE 2-METHYLTRANSFERASE-RELATED"/>
    <property type="match status" value="1"/>
</dbReference>
<evidence type="ECO:0000313" key="7">
    <source>
        <dbReference type="EMBL" id="NEY82142.1"/>
    </source>
</evidence>
<organism evidence="7 8">
    <name type="scientific">Bacillus aquiflavi</name>
    <dbReference type="NCBI Taxonomy" id="2672567"/>
    <lineage>
        <taxon>Bacteria</taxon>
        <taxon>Bacillati</taxon>
        <taxon>Bacillota</taxon>
        <taxon>Bacilli</taxon>
        <taxon>Bacillales</taxon>
        <taxon>Bacillaceae</taxon>
        <taxon>Bacillus</taxon>
    </lineage>
</organism>
<protein>
    <recommendedName>
        <fullName evidence="4">Uncharacterized methyltransferase G4D64_11675</fullName>
        <ecNumber evidence="4">2.1.1.-</ecNumber>
    </recommendedName>
</protein>
<evidence type="ECO:0000256" key="1">
    <source>
        <dbReference type="ARBA" id="ARBA00022603"/>
    </source>
</evidence>
<dbReference type="CDD" id="cd02440">
    <property type="entry name" value="AdoMet_MTases"/>
    <property type="match status" value="1"/>
</dbReference>
<dbReference type="Proteomes" id="UP000570010">
    <property type="component" value="Unassembled WGS sequence"/>
</dbReference>
<comment type="caution">
    <text evidence="7">The sequence shown here is derived from an EMBL/GenBank/DDBJ whole genome shotgun (WGS) entry which is preliminary data.</text>
</comment>
<proteinExistence type="inferred from homology"/>
<evidence type="ECO:0000313" key="9">
    <source>
        <dbReference type="Proteomes" id="UP000570010"/>
    </source>
</evidence>
<sequence>MDLEFNQLFDEWASCYDETVLGKDREYEEVFAQYEQILTTVANKASGCVLEFGVGTGNLTKKLLTNGKTVYGVEPSKGMREIAQQKLPTAKIIQGDFLNFEIPETPIDTIVSTYAFHHLKDNEKGQALNKYRKILKNSGKIVFADTVFLNEAAKEQKIREAESNGFDRLVQDLKTEYYTTISTMRRLFEENKFSVSFVQMNPFVWLIEGKIM</sequence>
<comment type="similarity">
    <text evidence="4">Belongs to the methyltransferase superfamily. YrrT family.</text>
</comment>
<evidence type="ECO:0000313" key="8">
    <source>
        <dbReference type="Proteomes" id="UP000472971"/>
    </source>
</evidence>
<dbReference type="GO" id="GO:0032259">
    <property type="term" value="P:methylation"/>
    <property type="evidence" value="ECO:0007669"/>
    <property type="project" value="UniProtKB-KW"/>
</dbReference>
<dbReference type="RefSeq" id="WP_163242527.1">
    <property type="nucleotide sequence ID" value="NZ_JAAIWN010000027.1"/>
</dbReference>
<keyword evidence="3 4" id="KW-0949">S-adenosyl-L-methionine</keyword>
<comment type="function">
    <text evidence="4">Could be a S-adenosyl-L-methionine-dependent methyltransferase.</text>
</comment>
<reference evidence="7 8" key="1">
    <citation type="submission" date="2020-02" db="EMBL/GenBank/DDBJ databases">
        <title>Bacillus aquiflavi sp. nov., isolated from yellow water of strong flavor Chinese baijiu in Yibin region of China.</title>
        <authorList>
            <person name="Xie J."/>
        </authorList>
    </citation>
    <scope>NUCLEOTIDE SEQUENCE [LARGE SCALE GENOMIC DNA]</scope>
    <source>
        <strain evidence="7 8">3H-10</strain>
    </source>
</reference>
<evidence type="ECO:0000256" key="4">
    <source>
        <dbReference type="HAMAP-Rule" id="MF_02100"/>
    </source>
</evidence>
<evidence type="ECO:0000313" key="6">
    <source>
        <dbReference type="EMBL" id="MBA4537886.1"/>
    </source>
</evidence>
<reference evidence="6 9" key="2">
    <citation type="submission" date="2020-07" db="EMBL/GenBank/DDBJ databases">
        <authorList>
            <person name="Feng H."/>
        </authorList>
    </citation>
    <scope>NUCLEOTIDE SEQUENCE [LARGE SCALE GENOMIC DNA]</scope>
    <source>
        <strain evidence="9">s-12</strain>
        <strain evidence="6">S-12</strain>
    </source>
</reference>
<evidence type="ECO:0000259" key="5">
    <source>
        <dbReference type="Pfam" id="PF13649"/>
    </source>
</evidence>
<feature type="domain" description="Methyltransferase" evidence="5">
    <location>
        <begin position="49"/>
        <end position="139"/>
    </location>
</feature>
<dbReference type="Gene3D" id="3.40.50.150">
    <property type="entry name" value="Vaccinia Virus protein VP39"/>
    <property type="match status" value="1"/>
</dbReference>
<dbReference type="AlphaFoldDB" id="A0A6B3VZ08"/>